<keyword evidence="7" id="KW-0902">Two-component regulatory system</keyword>
<evidence type="ECO:0000313" key="11">
    <source>
        <dbReference type="EMBL" id="AGY57254.1"/>
    </source>
</evidence>
<name>U5QI03_GLOK1</name>
<dbReference type="PATRIC" id="fig|1183438.3.peg.1002"/>
<dbReference type="SUPFAM" id="SSF55874">
    <property type="entry name" value="ATPase domain of HSP90 chaperone/DNA topoisomerase II/histidine kinase"/>
    <property type="match status" value="1"/>
</dbReference>
<dbReference type="GO" id="GO:0000155">
    <property type="term" value="F:phosphorelay sensor kinase activity"/>
    <property type="evidence" value="ECO:0007669"/>
    <property type="project" value="InterPro"/>
</dbReference>
<dbReference type="InterPro" id="IPR035965">
    <property type="entry name" value="PAS-like_dom_sf"/>
</dbReference>
<dbReference type="InterPro" id="IPR003594">
    <property type="entry name" value="HATPase_dom"/>
</dbReference>
<evidence type="ECO:0000259" key="10">
    <source>
        <dbReference type="PROSITE" id="PS50112"/>
    </source>
</evidence>
<evidence type="ECO:0000256" key="1">
    <source>
        <dbReference type="ARBA" id="ARBA00004651"/>
    </source>
</evidence>
<dbReference type="GO" id="GO:0005886">
    <property type="term" value="C:plasma membrane"/>
    <property type="evidence" value="ECO:0007669"/>
    <property type="project" value="UniProtKB-SubCell"/>
</dbReference>
<evidence type="ECO:0000256" key="8">
    <source>
        <dbReference type="ARBA" id="ARBA00023136"/>
    </source>
</evidence>
<dbReference type="CDD" id="cd00130">
    <property type="entry name" value="PAS"/>
    <property type="match status" value="1"/>
</dbReference>
<reference evidence="11 12" key="1">
    <citation type="journal article" date="2013" name="PLoS ONE">
        <title>Cultivation and Complete Genome Sequencing of Gloeobacter kilaueensis sp. nov., from a Lava Cave in Kilauea Caldera, Hawai'i.</title>
        <authorList>
            <person name="Saw J.H."/>
            <person name="Schatz M."/>
            <person name="Brown M.V."/>
            <person name="Kunkel D.D."/>
            <person name="Foster J.S."/>
            <person name="Shick H."/>
            <person name="Christensen S."/>
            <person name="Hou S."/>
            <person name="Wan X."/>
            <person name="Donachie S.P."/>
        </authorList>
    </citation>
    <scope>NUCLEOTIDE SEQUENCE [LARGE SCALE GENOMIC DNA]</scope>
    <source>
        <strain evidence="12">JS</strain>
    </source>
</reference>
<keyword evidence="5 11" id="KW-0418">Kinase</keyword>
<evidence type="ECO:0000256" key="6">
    <source>
        <dbReference type="ARBA" id="ARBA00022989"/>
    </source>
</evidence>
<dbReference type="SMART" id="SM00091">
    <property type="entry name" value="PAS"/>
    <property type="match status" value="1"/>
</dbReference>
<dbReference type="Pfam" id="PF00989">
    <property type="entry name" value="PAS"/>
    <property type="match status" value="1"/>
</dbReference>
<dbReference type="GO" id="GO:0006355">
    <property type="term" value="P:regulation of DNA-templated transcription"/>
    <property type="evidence" value="ECO:0007669"/>
    <property type="project" value="InterPro"/>
</dbReference>
<feature type="transmembrane region" description="Helical" evidence="9">
    <location>
        <begin position="373"/>
        <end position="395"/>
    </location>
</feature>
<dbReference type="AlphaFoldDB" id="U5QI03"/>
<dbReference type="Gene3D" id="3.30.450.20">
    <property type="entry name" value="PAS domain"/>
    <property type="match status" value="1"/>
</dbReference>
<dbReference type="Pfam" id="PF07730">
    <property type="entry name" value="HisKA_3"/>
    <property type="match status" value="1"/>
</dbReference>
<dbReference type="Gene3D" id="3.30.565.10">
    <property type="entry name" value="Histidine kinase-like ATPase, C-terminal domain"/>
    <property type="match status" value="1"/>
</dbReference>
<dbReference type="Pfam" id="PF17202">
    <property type="entry name" value="sCache_3_3"/>
    <property type="match status" value="1"/>
</dbReference>
<dbReference type="InterPro" id="IPR050482">
    <property type="entry name" value="Sensor_HK_TwoCompSys"/>
</dbReference>
<dbReference type="GO" id="GO:0046983">
    <property type="term" value="F:protein dimerization activity"/>
    <property type="evidence" value="ECO:0007669"/>
    <property type="project" value="InterPro"/>
</dbReference>
<dbReference type="HOGENOM" id="CLU_374978_0_0_3"/>
<dbReference type="InterPro" id="IPR011712">
    <property type="entry name" value="Sig_transdc_His_kin_sub3_dim/P"/>
</dbReference>
<dbReference type="Gene3D" id="1.20.5.1930">
    <property type="match status" value="1"/>
</dbReference>
<dbReference type="InterPro" id="IPR013767">
    <property type="entry name" value="PAS_fold"/>
</dbReference>
<keyword evidence="12" id="KW-1185">Reference proteome</keyword>
<dbReference type="RefSeq" id="WP_023172320.1">
    <property type="nucleotide sequence ID" value="NC_022600.1"/>
</dbReference>
<evidence type="ECO:0000256" key="5">
    <source>
        <dbReference type="ARBA" id="ARBA00022777"/>
    </source>
</evidence>
<sequence length="771" mass="85078">MKLSLPLLAWKKGAQPISDNPMPFLSSRLTLMLMVAVVVIGIAAIQLSVTDVRRKLLVTEQYMMEGDLIQFETVLAAKQKEIENGLQHAYLRFKKEGIHTDNLKELVVASHLNFISILDDQDRIVGGASRILRRSEGLSKNADLFGHPVSRPDKWLPTYRTPVPFALLDYEPSAVQRGAQLRMGLLQDAHLNQAGALSNFELLDWREMAILGIDRQAGYFQPKAALRSQVGLAIVAIQPLVRSGKTYRIVAGYLINNNPELVDQICYLTGKPAISIAAGGYRISTTLAARGGWVRLLGQKMPGAIVRATLEQAGPYWGVEEIAGGRYAFGAVPLYDHRLKSPRIEAAPIGMLEIGVPMAEAVESRIKLSTDNIYQIGALGLVTVVVFGGAVFYMIRRGELNNCDLHQSKDLILESAANGILGFNQRGQCTFANSAALELLRWTAEECILQKDIHSVLSLLYWSDEKIGCQIEQFDLGNTTQPNCSFTRGDAWLLRAGGKSVPVEVKLTRASHPSSQVSLVLTLTNLEERQRAEKQGRLAAVLGERNRMASEIHDNLANIFAGLMLQIKSILSALQKPTIAEEQRRLISVATLIQNTAQYGLQEMRRSLWLLRPDAVGYSDLSTSLQQCIERLSVDQSFHVEFHCSGTPYCLDDAVEKELQLLGQEALTNACKHAAAQRISVSLTFEPDQLTMRIQDDGCGFDLKGYNHRQHSPQTQDDVHFGLFSMFRRAEEIGGQLVIDTAVGQGTTITVCLPIAACEETRGVLDGSESY</sequence>
<protein>
    <submittedName>
        <fullName evidence="11">Histidine kinase</fullName>
    </submittedName>
</protein>
<evidence type="ECO:0000256" key="9">
    <source>
        <dbReference type="SAM" id="Phobius"/>
    </source>
</evidence>
<keyword evidence="8 9" id="KW-0472">Membrane</keyword>
<evidence type="ECO:0000313" key="12">
    <source>
        <dbReference type="Proteomes" id="UP000017396"/>
    </source>
</evidence>
<gene>
    <name evidence="11" type="ORF">GKIL_1008</name>
</gene>
<dbReference type="PROSITE" id="PS50112">
    <property type="entry name" value="PAS"/>
    <property type="match status" value="1"/>
</dbReference>
<evidence type="ECO:0000256" key="7">
    <source>
        <dbReference type="ARBA" id="ARBA00023012"/>
    </source>
</evidence>
<dbReference type="eggNOG" id="COG2770">
    <property type="taxonomic scope" value="Bacteria"/>
</dbReference>
<dbReference type="SMART" id="SM00387">
    <property type="entry name" value="HATPase_c"/>
    <property type="match status" value="1"/>
</dbReference>
<dbReference type="KEGG" id="glj:GKIL_1008"/>
<organism evidence="11 12">
    <name type="scientific">Gloeobacter kilaueensis (strain ATCC BAA-2537 / CCAP 1431/1 / ULC 316 / JS1)</name>
    <dbReference type="NCBI Taxonomy" id="1183438"/>
    <lineage>
        <taxon>Bacteria</taxon>
        <taxon>Bacillati</taxon>
        <taxon>Cyanobacteriota</taxon>
        <taxon>Cyanophyceae</taxon>
        <taxon>Gloeobacterales</taxon>
        <taxon>Gloeobacteraceae</taxon>
        <taxon>Gloeobacter</taxon>
    </lineage>
</organism>
<dbReference type="PANTHER" id="PTHR24421:SF62">
    <property type="entry name" value="SENSORY TRANSDUCTION HISTIDINE KINASE"/>
    <property type="match status" value="1"/>
</dbReference>
<dbReference type="InterPro" id="IPR000014">
    <property type="entry name" value="PAS"/>
</dbReference>
<evidence type="ECO:0000256" key="4">
    <source>
        <dbReference type="ARBA" id="ARBA00022692"/>
    </source>
</evidence>
<dbReference type="Pfam" id="PF02518">
    <property type="entry name" value="HATPase_c"/>
    <property type="match status" value="1"/>
</dbReference>
<dbReference type="eggNOG" id="COG3290">
    <property type="taxonomic scope" value="Bacteria"/>
</dbReference>
<accession>U5QI03</accession>
<dbReference type="PANTHER" id="PTHR24421">
    <property type="entry name" value="NITRATE/NITRITE SENSOR PROTEIN NARX-RELATED"/>
    <property type="match status" value="1"/>
</dbReference>
<feature type="transmembrane region" description="Helical" evidence="9">
    <location>
        <begin position="30"/>
        <end position="49"/>
    </location>
</feature>
<dbReference type="SUPFAM" id="SSF55785">
    <property type="entry name" value="PYP-like sensor domain (PAS domain)"/>
    <property type="match status" value="1"/>
</dbReference>
<dbReference type="eggNOG" id="COG4585">
    <property type="taxonomic scope" value="Bacteria"/>
</dbReference>
<dbReference type="OrthoDB" id="447151at2"/>
<feature type="domain" description="PAS" evidence="10">
    <location>
        <begin position="412"/>
        <end position="448"/>
    </location>
</feature>
<dbReference type="CDD" id="cd16917">
    <property type="entry name" value="HATPase_UhpB-NarQ-NarX-like"/>
    <property type="match status" value="1"/>
</dbReference>
<keyword evidence="6 9" id="KW-1133">Transmembrane helix</keyword>
<keyword evidence="4 9" id="KW-0812">Transmembrane</keyword>
<comment type="subcellular location">
    <subcellularLocation>
        <location evidence="1">Cell membrane</location>
        <topology evidence="1">Multi-pass membrane protein</topology>
    </subcellularLocation>
</comment>
<dbReference type="InterPro" id="IPR036890">
    <property type="entry name" value="HATPase_C_sf"/>
</dbReference>
<keyword evidence="3" id="KW-0808">Transferase</keyword>
<evidence type="ECO:0000256" key="2">
    <source>
        <dbReference type="ARBA" id="ARBA00022475"/>
    </source>
</evidence>
<dbReference type="Proteomes" id="UP000017396">
    <property type="component" value="Chromosome"/>
</dbReference>
<dbReference type="InterPro" id="IPR033463">
    <property type="entry name" value="sCache_3"/>
</dbReference>
<evidence type="ECO:0000256" key="3">
    <source>
        <dbReference type="ARBA" id="ARBA00022679"/>
    </source>
</evidence>
<dbReference type="EMBL" id="CP003587">
    <property type="protein sequence ID" value="AGY57254.1"/>
    <property type="molecule type" value="Genomic_DNA"/>
</dbReference>
<dbReference type="STRING" id="1183438.GKIL_1008"/>
<proteinExistence type="predicted"/>
<keyword evidence="2" id="KW-1003">Cell membrane</keyword>